<proteinExistence type="inferred from homology"/>
<organism evidence="5 6">
    <name type="scientific">Sphingomonas jatrophae</name>
    <dbReference type="NCBI Taxonomy" id="1166337"/>
    <lineage>
        <taxon>Bacteria</taxon>
        <taxon>Pseudomonadati</taxon>
        <taxon>Pseudomonadota</taxon>
        <taxon>Alphaproteobacteria</taxon>
        <taxon>Sphingomonadales</taxon>
        <taxon>Sphingomonadaceae</taxon>
        <taxon>Sphingomonas</taxon>
    </lineage>
</organism>
<dbReference type="PANTHER" id="PTHR30061:SF50">
    <property type="entry name" value="MALTOSE_MALTODEXTRIN-BINDING PERIPLASMIC PROTEIN"/>
    <property type="match status" value="1"/>
</dbReference>
<sequence length="427" mass="46188">MIQTLRTLRFVLATCLTLAGAVAPASAASPPTTLRVAAHYTAKQAAPLLACFKRYEAAHPGLRIDYQQVSYRDYLQTVLISRVGRSPADIYNLYSIWAPQLIGVGALDRPPPSLERLVRAAYTPATVQAATIGGRLWGMPSAVSVYQLVYNRRMLAAAGYRAPPRTWAELATIGAATVRRNRQGNVVRGGYAFGTTTANIAHTFYAQMYAAGVPPFTADGRGTNLRSPAAARIVREGAMLFRRGITSHAMTVGNFAGRAAAMTVLANWQKSALAEAFGDRFSSEVGVAPIPTDGPGGTMIYSFFWGVERASPSRPQAWALIRWLNEARGRDGLTCTGRMLGGMGDLTGNRADLAAMRGQLADPFSRGFVAALEAPGARPQANVWHAEEIDRLLRYYIELAWYGRMSPPAALATADREIRAILAEQPR</sequence>
<dbReference type="STRING" id="1166337.SAMN05192580_3751"/>
<dbReference type="Pfam" id="PF01547">
    <property type="entry name" value="SBP_bac_1"/>
    <property type="match status" value="1"/>
</dbReference>
<reference evidence="5 6" key="1">
    <citation type="submission" date="2016-10" db="EMBL/GenBank/DDBJ databases">
        <authorList>
            <person name="de Groot N.N."/>
        </authorList>
    </citation>
    <scope>NUCLEOTIDE SEQUENCE [LARGE SCALE GENOMIC DNA]</scope>
    <source>
        <strain evidence="5 6">S5-249</strain>
    </source>
</reference>
<protein>
    <submittedName>
        <fullName evidence="5">Carbohydrate ABC transporter substrate-binding protein, CUT1 family</fullName>
    </submittedName>
</protein>
<feature type="chain" id="PRO_5011671092" evidence="4">
    <location>
        <begin position="28"/>
        <end position="427"/>
    </location>
</feature>
<dbReference type="GO" id="GO:1901982">
    <property type="term" value="F:maltose binding"/>
    <property type="evidence" value="ECO:0007669"/>
    <property type="project" value="TreeGrafter"/>
</dbReference>
<keyword evidence="3 4" id="KW-0732">Signal</keyword>
<evidence type="ECO:0000256" key="2">
    <source>
        <dbReference type="ARBA" id="ARBA00022448"/>
    </source>
</evidence>
<dbReference type="SUPFAM" id="SSF53850">
    <property type="entry name" value="Periplasmic binding protein-like II"/>
    <property type="match status" value="1"/>
</dbReference>
<gene>
    <name evidence="5" type="ORF">SAMN05192580_3751</name>
</gene>
<dbReference type="RefSeq" id="WP_165611370.1">
    <property type="nucleotide sequence ID" value="NZ_FOZG01000003.1"/>
</dbReference>
<evidence type="ECO:0000256" key="4">
    <source>
        <dbReference type="SAM" id="SignalP"/>
    </source>
</evidence>
<evidence type="ECO:0000256" key="1">
    <source>
        <dbReference type="ARBA" id="ARBA00008520"/>
    </source>
</evidence>
<evidence type="ECO:0000313" key="6">
    <source>
        <dbReference type="Proteomes" id="UP000198824"/>
    </source>
</evidence>
<comment type="similarity">
    <text evidence="1">Belongs to the bacterial solute-binding protein 1 family.</text>
</comment>
<dbReference type="GO" id="GO:0055052">
    <property type="term" value="C:ATP-binding cassette (ABC) transporter complex, substrate-binding subunit-containing"/>
    <property type="evidence" value="ECO:0007669"/>
    <property type="project" value="TreeGrafter"/>
</dbReference>
<dbReference type="GO" id="GO:0042956">
    <property type="term" value="P:maltodextrin transmembrane transport"/>
    <property type="evidence" value="ECO:0007669"/>
    <property type="project" value="TreeGrafter"/>
</dbReference>
<evidence type="ECO:0000313" key="5">
    <source>
        <dbReference type="EMBL" id="SFS12467.1"/>
    </source>
</evidence>
<dbReference type="Proteomes" id="UP000198824">
    <property type="component" value="Unassembled WGS sequence"/>
</dbReference>
<evidence type="ECO:0000256" key="3">
    <source>
        <dbReference type="ARBA" id="ARBA00022729"/>
    </source>
</evidence>
<dbReference type="Gene3D" id="3.40.190.10">
    <property type="entry name" value="Periplasmic binding protein-like II"/>
    <property type="match status" value="2"/>
</dbReference>
<accession>A0A1I6M9Z8</accession>
<dbReference type="AlphaFoldDB" id="A0A1I6M9Z8"/>
<dbReference type="InterPro" id="IPR006059">
    <property type="entry name" value="SBP"/>
</dbReference>
<keyword evidence="6" id="KW-1185">Reference proteome</keyword>
<feature type="signal peptide" evidence="4">
    <location>
        <begin position="1"/>
        <end position="27"/>
    </location>
</feature>
<keyword evidence="2" id="KW-0813">Transport</keyword>
<dbReference type="PANTHER" id="PTHR30061">
    <property type="entry name" value="MALTOSE-BINDING PERIPLASMIC PROTEIN"/>
    <property type="match status" value="1"/>
</dbReference>
<dbReference type="GO" id="GO:0015768">
    <property type="term" value="P:maltose transport"/>
    <property type="evidence" value="ECO:0007669"/>
    <property type="project" value="TreeGrafter"/>
</dbReference>
<name>A0A1I6M9Z8_9SPHN</name>
<dbReference type="EMBL" id="FOZG01000003">
    <property type="protein sequence ID" value="SFS12467.1"/>
    <property type="molecule type" value="Genomic_DNA"/>
</dbReference>